<protein>
    <submittedName>
        <fullName evidence="1">Uncharacterized protein</fullName>
    </submittedName>
</protein>
<keyword evidence="2" id="KW-1185">Reference proteome</keyword>
<sequence length="81" mass="9491">MFPLRLCGLPLCWRCDSLRGAVDQPPHVIRHRSTGGTPRFFPQDRGYTCDYDSWFSSRGRRERFVSRVSRVADTFNPCPWI</sequence>
<reference evidence="1" key="1">
    <citation type="journal article" date="2020" name="Stud. Mycol.">
        <title>101 Dothideomycetes genomes: a test case for predicting lifestyles and emergence of pathogens.</title>
        <authorList>
            <person name="Haridas S."/>
            <person name="Albert R."/>
            <person name="Binder M."/>
            <person name="Bloem J."/>
            <person name="Labutti K."/>
            <person name="Salamov A."/>
            <person name="Andreopoulos B."/>
            <person name="Baker S."/>
            <person name="Barry K."/>
            <person name="Bills G."/>
            <person name="Bluhm B."/>
            <person name="Cannon C."/>
            <person name="Castanera R."/>
            <person name="Culley D."/>
            <person name="Daum C."/>
            <person name="Ezra D."/>
            <person name="Gonzalez J."/>
            <person name="Henrissat B."/>
            <person name="Kuo A."/>
            <person name="Liang C."/>
            <person name="Lipzen A."/>
            <person name="Lutzoni F."/>
            <person name="Magnuson J."/>
            <person name="Mondo S."/>
            <person name="Nolan M."/>
            <person name="Ohm R."/>
            <person name="Pangilinan J."/>
            <person name="Park H.-J."/>
            <person name="Ramirez L."/>
            <person name="Alfaro M."/>
            <person name="Sun H."/>
            <person name="Tritt A."/>
            <person name="Yoshinaga Y."/>
            <person name="Zwiers L.-H."/>
            <person name="Turgeon B."/>
            <person name="Goodwin S."/>
            <person name="Spatafora J."/>
            <person name="Crous P."/>
            <person name="Grigoriev I."/>
        </authorList>
    </citation>
    <scope>NUCLEOTIDE SEQUENCE</scope>
    <source>
        <strain evidence="1">HMLAC05119</strain>
    </source>
</reference>
<organism evidence="1 2">
    <name type="scientific">Ampelomyces quisqualis</name>
    <name type="common">Powdery mildew agent</name>
    <dbReference type="NCBI Taxonomy" id="50730"/>
    <lineage>
        <taxon>Eukaryota</taxon>
        <taxon>Fungi</taxon>
        <taxon>Dikarya</taxon>
        <taxon>Ascomycota</taxon>
        <taxon>Pezizomycotina</taxon>
        <taxon>Dothideomycetes</taxon>
        <taxon>Pleosporomycetidae</taxon>
        <taxon>Pleosporales</taxon>
        <taxon>Pleosporineae</taxon>
        <taxon>Phaeosphaeriaceae</taxon>
        <taxon>Ampelomyces</taxon>
    </lineage>
</organism>
<dbReference type="Proteomes" id="UP000800096">
    <property type="component" value="Unassembled WGS sequence"/>
</dbReference>
<dbReference type="EMBL" id="ML979145">
    <property type="protein sequence ID" value="KAF1911230.1"/>
    <property type="molecule type" value="Genomic_DNA"/>
</dbReference>
<name>A0A6A5Q8Q7_AMPQU</name>
<evidence type="ECO:0000313" key="2">
    <source>
        <dbReference type="Proteomes" id="UP000800096"/>
    </source>
</evidence>
<evidence type="ECO:0000313" key="1">
    <source>
        <dbReference type="EMBL" id="KAF1911230.1"/>
    </source>
</evidence>
<accession>A0A6A5Q8Q7</accession>
<gene>
    <name evidence="1" type="ORF">BDU57DRAFT_107522</name>
</gene>
<proteinExistence type="predicted"/>
<dbReference type="AlphaFoldDB" id="A0A6A5Q8Q7"/>